<feature type="compositionally biased region" description="Low complexity" evidence="1">
    <location>
        <begin position="72"/>
        <end position="82"/>
    </location>
</feature>
<sequence>MKYFLSIIFSALSLTSAHYFGDGGLLGGNTYGTPGPYGQLYPEQQQQPQTQDYFGGGFGYGYGPSFASGLDQLQQQQPQQQQRGHYFKGAPYG</sequence>
<evidence type="ECO:0000313" key="3">
    <source>
        <dbReference type="EMBL" id="BFF93223.1"/>
    </source>
</evidence>
<proteinExistence type="predicted"/>
<organism evidence="3 4">
    <name type="scientific">Drosophila madeirensis</name>
    <name type="common">Fruit fly</name>
    <dbReference type="NCBI Taxonomy" id="30013"/>
    <lineage>
        <taxon>Eukaryota</taxon>
        <taxon>Metazoa</taxon>
        <taxon>Ecdysozoa</taxon>
        <taxon>Arthropoda</taxon>
        <taxon>Hexapoda</taxon>
        <taxon>Insecta</taxon>
        <taxon>Pterygota</taxon>
        <taxon>Neoptera</taxon>
        <taxon>Endopterygota</taxon>
        <taxon>Diptera</taxon>
        <taxon>Brachycera</taxon>
        <taxon>Muscomorpha</taxon>
        <taxon>Ephydroidea</taxon>
        <taxon>Drosophilidae</taxon>
        <taxon>Drosophila</taxon>
        <taxon>Sophophora</taxon>
    </lineage>
</organism>
<dbReference type="EMBL" id="AP029264">
    <property type="protein sequence ID" value="BFF93223.1"/>
    <property type="molecule type" value="Genomic_DNA"/>
</dbReference>
<keyword evidence="4" id="KW-1185">Reference proteome</keyword>
<evidence type="ECO:0000256" key="1">
    <source>
        <dbReference type="SAM" id="MobiDB-lite"/>
    </source>
</evidence>
<protein>
    <submittedName>
        <fullName evidence="3">Maternal protein pumilio-like</fullName>
    </submittedName>
</protein>
<gene>
    <name evidence="3" type="ORF">DMAD_11114</name>
</gene>
<dbReference type="Proteomes" id="UP001500889">
    <property type="component" value="Chromosome U"/>
</dbReference>
<accession>A0AAU9FC09</accession>
<feature type="region of interest" description="Disordered" evidence="1">
    <location>
        <begin position="70"/>
        <end position="93"/>
    </location>
</feature>
<evidence type="ECO:0000256" key="2">
    <source>
        <dbReference type="SAM" id="SignalP"/>
    </source>
</evidence>
<evidence type="ECO:0000313" key="4">
    <source>
        <dbReference type="Proteomes" id="UP001500889"/>
    </source>
</evidence>
<name>A0AAU9FC09_DROMD</name>
<feature type="signal peptide" evidence="2">
    <location>
        <begin position="1"/>
        <end position="17"/>
    </location>
</feature>
<keyword evidence="2" id="KW-0732">Signal</keyword>
<feature type="chain" id="PRO_5043806983" evidence="2">
    <location>
        <begin position="18"/>
        <end position="93"/>
    </location>
</feature>
<dbReference type="AlphaFoldDB" id="A0AAU9FC09"/>
<reference evidence="3 4" key="1">
    <citation type="submission" date="2024-02" db="EMBL/GenBank/DDBJ databases">
        <title>A chromosome-level genome assembly of Drosophila madeirensis, a fruit fly species endemic to Madeira island.</title>
        <authorList>
            <person name="Tomihara K."/>
            <person name="Llopart A."/>
            <person name="Yamamoto D."/>
        </authorList>
    </citation>
    <scope>NUCLEOTIDE SEQUENCE [LARGE SCALE GENOMIC DNA]</scope>
    <source>
        <strain evidence="3 4">RF1</strain>
    </source>
</reference>